<dbReference type="EMBL" id="CATNWA010016455">
    <property type="protein sequence ID" value="CAI9592811.1"/>
    <property type="molecule type" value="Genomic_DNA"/>
</dbReference>
<reference evidence="1" key="1">
    <citation type="submission" date="2023-05" db="EMBL/GenBank/DDBJ databases">
        <authorList>
            <person name="Stuckert A."/>
        </authorList>
    </citation>
    <scope>NUCLEOTIDE SEQUENCE</scope>
</reference>
<comment type="caution">
    <text evidence="1">The sequence shown here is derived from an EMBL/GenBank/DDBJ whole genome shotgun (WGS) entry which is preliminary data.</text>
</comment>
<feature type="non-terminal residue" evidence="1">
    <location>
        <position position="86"/>
    </location>
</feature>
<evidence type="ECO:0000313" key="2">
    <source>
        <dbReference type="Proteomes" id="UP001162483"/>
    </source>
</evidence>
<proteinExistence type="predicted"/>
<accession>A0ABN9F6Z2</accession>
<sequence>MRRCSGIPCSAYLVLRSHDASPAASPAISSGRCRYLASVFRALRASVRTGARTAANLNIFRNCHFLRNEFHICFVLCPACIFTVLS</sequence>
<gene>
    <name evidence="1" type="ORF">SPARVUS_LOCUS11424614</name>
</gene>
<dbReference type="Proteomes" id="UP001162483">
    <property type="component" value="Unassembled WGS sequence"/>
</dbReference>
<name>A0ABN9F6Z2_9NEOB</name>
<evidence type="ECO:0000313" key="1">
    <source>
        <dbReference type="EMBL" id="CAI9592811.1"/>
    </source>
</evidence>
<protein>
    <submittedName>
        <fullName evidence="1">Uncharacterized protein</fullName>
    </submittedName>
</protein>
<keyword evidence="2" id="KW-1185">Reference proteome</keyword>
<organism evidence="1 2">
    <name type="scientific">Staurois parvus</name>
    <dbReference type="NCBI Taxonomy" id="386267"/>
    <lineage>
        <taxon>Eukaryota</taxon>
        <taxon>Metazoa</taxon>
        <taxon>Chordata</taxon>
        <taxon>Craniata</taxon>
        <taxon>Vertebrata</taxon>
        <taxon>Euteleostomi</taxon>
        <taxon>Amphibia</taxon>
        <taxon>Batrachia</taxon>
        <taxon>Anura</taxon>
        <taxon>Neobatrachia</taxon>
        <taxon>Ranoidea</taxon>
        <taxon>Ranidae</taxon>
        <taxon>Staurois</taxon>
    </lineage>
</organism>